<dbReference type="Pfam" id="PF12697">
    <property type="entry name" value="Abhydrolase_6"/>
    <property type="match status" value="1"/>
</dbReference>
<dbReference type="Proteomes" id="UP000323000">
    <property type="component" value="Chromosome 3"/>
</dbReference>
<dbReference type="OrthoDB" id="8119704at2759"/>
<protein>
    <recommendedName>
        <fullName evidence="3">AB hydrolase-1 domain-containing protein</fullName>
    </recommendedName>
</protein>
<dbReference type="EMBL" id="VAHF01000003">
    <property type="protein sequence ID" value="TXG66233.1"/>
    <property type="molecule type" value="Genomic_DNA"/>
</dbReference>
<evidence type="ECO:0000256" key="2">
    <source>
        <dbReference type="ARBA" id="ARBA00022801"/>
    </source>
</evidence>
<accession>A0A5C7I9Q7</accession>
<dbReference type="AlphaFoldDB" id="A0A5C7I9Q7"/>
<dbReference type="InterPro" id="IPR000073">
    <property type="entry name" value="AB_hydrolase_1"/>
</dbReference>
<reference evidence="5" key="1">
    <citation type="journal article" date="2019" name="Gigascience">
        <title>De novo genome assembly of the endangered Acer yangbiense, a plant species with extremely small populations endemic to Yunnan Province, China.</title>
        <authorList>
            <person name="Yang J."/>
            <person name="Wariss H.M."/>
            <person name="Tao L."/>
            <person name="Zhang R."/>
            <person name="Yun Q."/>
            <person name="Hollingsworth P."/>
            <person name="Dao Z."/>
            <person name="Luo G."/>
            <person name="Guo H."/>
            <person name="Ma Y."/>
            <person name="Sun W."/>
        </authorList>
    </citation>
    <scope>NUCLEOTIDE SEQUENCE [LARGE SCALE GENOMIC DNA]</scope>
    <source>
        <strain evidence="5">cv. Malutang</strain>
    </source>
</reference>
<dbReference type="FunFam" id="3.40.50.1820:FF:000042">
    <property type="entry name" value="probable strigolactone esterase DAD2"/>
    <property type="match status" value="1"/>
</dbReference>
<evidence type="ECO:0000259" key="3">
    <source>
        <dbReference type="Pfam" id="PF12697"/>
    </source>
</evidence>
<name>A0A5C7I9Q7_9ROSI</name>
<sequence length="269" mass="29260">MSNNIVEALNVQVIGSGDNYVMFGHGLGTDQSIWQRILPYFNNGTTYRVILYDLASAGTVKPELFNFNKYATLNGYADDVLDILSALGVHSCAFVGHSASAMTAILAAIRRPELFSKLILLGASPRLVHDVDYDGGVLEEAQVGGMFAAMELDYAAWVGCSAAVAVGRDLPEAVQEYSRTMLNTRPDIASYALRTFVNTDLRGLLCHVRVPCHIIQTARDSAVPLSAAVYLWRHLGGRTTFEILRTEGHLPHLTAPTLLGPAIQRALLQ</sequence>
<keyword evidence="2" id="KW-0378">Hydrolase</keyword>
<keyword evidence="5" id="KW-1185">Reference proteome</keyword>
<dbReference type="GO" id="GO:0016787">
    <property type="term" value="F:hydrolase activity"/>
    <property type="evidence" value="ECO:0007669"/>
    <property type="project" value="UniProtKB-KW"/>
</dbReference>
<evidence type="ECO:0000256" key="1">
    <source>
        <dbReference type="ARBA" id="ARBA00008645"/>
    </source>
</evidence>
<organism evidence="4 5">
    <name type="scientific">Acer yangbiense</name>
    <dbReference type="NCBI Taxonomy" id="1000413"/>
    <lineage>
        <taxon>Eukaryota</taxon>
        <taxon>Viridiplantae</taxon>
        <taxon>Streptophyta</taxon>
        <taxon>Embryophyta</taxon>
        <taxon>Tracheophyta</taxon>
        <taxon>Spermatophyta</taxon>
        <taxon>Magnoliopsida</taxon>
        <taxon>eudicotyledons</taxon>
        <taxon>Gunneridae</taxon>
        <taxon>Pentapetalae</taxon>
        <taxon>rosids</taxon>
        <taxon>malvids</taxon>
        <taxon>Sapindales</taxon>
        <taxon>Sapindaceae</taxon>
        <taxon>Hippocastanoideae</taxon>
        <taxon>Acereae</taxon>
        <taxon>Acer</taxon>
    </lineage>
</organism>
<evidence type="ECO:0000313" key="4">
    <source>
        <dbReference type="EMBL" id="TXG66233.1"/>
    </source>
</evidence>
<dbReference type="SUPFAM" id="SSF53474">
    <property type="entry name" value="alpha/beta-Hydrolases"/>
    <property type="match status" value="1"/>
</dbReference>
<dbReference type="PANTHER" id="PTHR43039">
    <property type="entry name" value="ESTERASE-RELATED"/>
    <property type="match status" value="1"/>
</dbReference>
<dbReference type="Gene3D" id="3.40.50.1820">
    <property type="entry name" value="alpha/beta hydrolase"/>
    <property type="match status" value="1"/>
</dbReference>
<dbReference type="InterPro" id="IPR029058">
    <property type="entry name" value="AB_hydrolase_fold"/>
</dbReference>
<comment type="similarity">
    <text evidence="1">Belongs to the AB hydrolase superfamily.</text>
</comment>
<gene>
    <name evidence="4" type="ORF">EZV62_007508</name>
</gene>
<comment type="caution">
    <text evidence="4">The sequence shown here is derived from an EMBL/GenBank/DDBJ whole genome shotgun (WGS) entry which is preliminary data.</text>
</comment>
<evidence type="ECO:0000313" key="5">
    <source>
        <dbReference type="Proteomes" id="UP000323000"/>
    </source>
</evidence>
<feature type="domain" description="AB hydrolase-1" evidence="3">
    <location>
        <begin position="23"/>
        <end position="256"/>
    </location>
</feature>
<proteinExistence type="inferred from homology"/>